<proteinExistence type="inferred from homology"/>
<comment type="similarity">
    <text evidence="2 6">Belongs to the dTDP-4-dehydrorhamnose reductase family.</text>
</comment>
<dbReference type="GO" id="GO:0008831">
    <property type="term" value="F:dTDP-4-dehydrorhamnose reductase activity"/>
    <property type="evidence" value="ECO:0007669"/>
    <property type="project" value="UniProtKB-EC"/>
</dbReference>
<dbReference type="InterPro" id="IPR005913">
    <property type="entry name" value="dTDP_dehydrorham_reduct"/>
</dbReference>
<dbReference type="EMBL" id="CAADFA010000417">
    <property type="protein sequence ID" value="VFJ66238.1"/>
    <property type="molecule type" value="Genomic_DNA"/>
</dbReference>
<dbReference type="EC" id="1.1.1.133" evidence="3 6"/>
<evidence type="ECO:0000313" key="9">
    <source>
        <dbReference type="EMBL" id="VFJ66238.1"/>
    </source>
</evidence>
<name>A0A450TG89_9GAMM</name>
<evidence type="ECO:0000313" key="11">
    <source>
        <dbReference type="EMBL" id="VFK06192.1"/>
    </source>
</evidence>
<evidence type="ECO:0000256" key="1">
    <source>
        <dbReference type="ARBA" id="ARBA00004781"/>
    </source>
</evidence>
<comment type="catalytic activity">
    <reaction evidence="5 6">
        <text>dTDP-beta-L-rhamnose + NADP(+) = dTDP-4-dehydro-beta-L-rhamnose + NADPH + H(+)</text>
        <dbReference type="Rhea" id="RHEA:21796"/>
        <dbReference type="ChEBI" id="CHEBI:15378"/>
        <dbReference type="ChEBI" id="CHEBI:57510"/>
        <dbReference type="ChEBI" id="CHEBI:57783"/>
        <dbReference type="ChEBI" id="CHEBI:58349"/>
        <dbReference type="ChEBI" id="CHEBI:62830"/>
        <dbReference type="EC" id="1.1.1.133"/>
    </reaction>
</comment>
<feature type="region of interest" description="Disordered" evidence="7">
    <location>
        <begin position="1"/>
        <end position="28"/>
    </location>
</feature>
<evidence type="ECO:0000256" key="2">
    <source>
        <dbReference type="ARBA" id="ARBA00010944"/>
    </source>
</evidence>
<dbReference type="PANTHER" id="PTHR10491:SF4">
    <property type="entry name" value="METHIONINE ADENOSYLTRANSFERASE 2 SUBUNIT BETA"/>
    <property type="match status" value="1"/>
</dbReference>
<evidence type="ECO:0000256" key="3">
    <source>
        <dbReference type="ARBA" id="ARBA00012929"/>
    </source>
</evidence>
<evidence type="ECO:0000256" key="6">
    <source>
        <dbReference type="RuleBase" id="RU364082"/>
    </source>
</evidence>
<keyword evidence="6" id="KW-0521">NADP</keyword>
<dbReference type="EMBL" id="CAADEZ010000416">
    <property type="protein sequence ID" value="VFJ66504.1"/>
    <property type="molecule type" value="Genomic_DNA"/>
</dbReference>
<gene>
    <name evidence="10" type="ORF">BECKFM1743A_GA0114220_104162</name>
    <name evidence="11" type="ORF">BECKFM1743B_GA0114221_100129</name>
    <name evidence="9" type="ORF">BECKFM1743C_GA0114222_104172</name>
</gene>
<feature type="compositionally biased region" description="Polar residues" evidence="7">
    <location>
        <begin position="1"/>
        <end position="13"/>
    </location>
</feature>
<accession>A0A450TG89</accession>
<evidence type="ECO:0000256" key="4">
    <source>
        <dbReference type="ARBA" id="ARBA00017099"/>
    </source>
</evidence>
<dbReference type="EMBL" id="CAADFL010000012">
    <property type="protein sequence ID" value="VFK06192.1"/>
    <property type="molecule type" value="Genomic_DNA"/>
</dbReference>
<evidence type="ECO:0000313" key="10">
    <source>
        <dbReference type="EMBL" id="VFJ66504.1"/>
    </source>
</evidence>
<comment type="pathway">
    <text evidence="1 6">Carbohydrate biosynthesis; dTDP-L-rhamnose biosynthesis.</text>
</comment>
<sequence>MAGIMNLSTSSNGPRRFEKHSPQDPPPRTMVVGANGFIGRAFLAAYRQYDPTCAGTSHRSIEGLTHLDLASPDPAPLALAPGRYRYALLAAGLTRLMACEREPEFAYARNVTGTLELCRQLHEMGLTPIWFSSDCVFDGRAGGYPDDAPVSPMNVYGRQKAEVEARLPEICGKDYLIIRLGKVFGLEKGDGTLLDEMAALLAGGQSVRAAEDQILCPIWIGDVVNLVLRLQTAGARGLYNLCHREVWNRFALACRIAQRMDADSSLVKKISLKELGEGLYRPTRTHMVCERLSGEIPYAPRPIDECVEQVAGHYPVPGRKPSKTIENNML</sequence>
<evidence type="ECO:0000256" key="7">
    <source>
        <dbReference type="SAM" id="MobiDB-lite"/>
    </source>
</evidence>
<dbReference type="GO" id="GO:0019305">
    <property type="term" value="P:dTDP-rhamnose biosynthetic process"/>
    <property type="evidence" value="ECO:0007669"/>
    <property type="project" value="UniProtKB-UniPathway"/>
</dbReference>
<evidence type="ECO:0000256" key="5">
    <source>
        <dbReference type="ARBA" id="ARBA00048200"/>
    </source>
</evidence>
<reference evidence="9" key="1">
    <citation type="submission" date="2019-02" db="EMBL/GenBank/DDBJ databases">
        <authorList>
            <person name="Gruber-Vodicka R. H."/>
            <person name="Seah K. B. B."/>
        </authorList>
    </citation>
    <scope>NUCLEOTIDE SEQUENCE</scope>
    <source>
        <strain evidence="10">BECK_BZ163</strain>
        <strain evidence="11">BECK_BZ164</strain>
        <strain evidence="9">BECK_BZ165</strain>
    </source>
</reference>
<organism evidence="9">
    <name type="scientific">Candidatus Kentrum sp. FM</name>
    <dbReference type="NCBI Taxonomy" id="2126340"/>
    <lineage>
        <taxon>Bacteria</taxon>
        <taxon>Pseudomonadati</taxon>
        <taxon>Pseudomonadota</taxon>
        <taxon>Gammaproteobacteria</taxon>
        <taxon>Candidatus Kentrum</taxon>
    </lineage>
</organism>
<dbReference type="Gene3D" id="3.40.50.720">
    <property type="entry name" value="NAD(P)-binding Rossmann-like Domain"/>
    <property type="match status" value="1"/>
</dbReference>
<comment type="function">
    <text evidence="6">Catalyzes the reduction of dTDP-6-deoxy-L-lyxo-4-hexulose to yield dTDP-L-rhamnose.</text>
</comment>
<dbReference type="UniPathway" id="UPA00124"/>
<dbReference type="SUPFAM" id="SSF51735">
    <property type="entry name" value="NAD(P)-binding Rossmann-fold domains"/>
    <property type="match status" value="1"/>
</dbReference>
<dbReference type="InterPro" id="IPR029903">
    <property type="entry name" value="RmlD-like-bd"/>
</dbReference>
<dbReference type="PANTHER" id="PTHR10491">
    <property type="entry name" value="DTDP-4-DEHYDRORHAMNOSE REDUCTASE"/>
    <property type="match status" value="1"/>
</dbReference>
<keyword evidence="6" id="KW-0560">Oxidoreductase</keyword>
<evidence type="ECO:0000259" key="8">
    <source>
        <dbReference type="Pfam" id="PF04321"/>
    </source>
</evidence>
<dbReference type="UniPathway" id="UPA00281"/>
<dbReference type="InterPro" id="IPR036291">
    <property type="entry name" value="NAD(P)-bd_dom_sf"/>
</dbReference>
<dbReference type="AlphaFoldDB" id="A0A450TG89"/>
<protein>
    <recommendedName>
        <fullName evidence="4 6">dTDP-4-dehydrorhamnose reductase</fullName>
        <ecNumber evidence="3 6">1.1.1.133</ecNumber>
    </recommendedName>
</protein>
<dbReference type="Pfam" id="PF04321">
    <property type="entry name" value="RmlD_sub_bind"/>
    <property type="match status" value="1"/>
</dbReference>
<comment type="cofactor">
    <cofactor evidence="6">
        <name>Mg(2+)</name>
        <dbReference type="ChEBI" id="CHEBI:18420"/>
    </cofactor>
    <text evidence="6">Binds 1 Mg(2+) ion per monomer.</text>
</comment>
<feature type="domain" description="RmlD-like substrate binding" evidence="8">
    <location>
        <begin position="29"/>
        <end position="310"/>
    </location>
</feature>
<dbReference type="GO" id="GO:0009243">
    <property type="term" value="P:O antigen biosynthetic process"/>
    <property type="evidence" value="ECO:0007669"/>
    <property type="project" value="UniProtKB-UniPathway"/>
</dbReference>